<accession>A0A0P9D9N2</accession>
<feature type="transmembrane region" description="Helical" evidence="6">
    <location>
        <begin position="170"/>
        <end position="189"/>
    </location>
</feature>
<evidence type="ECO:0000256" key="1">
    <source>
        <dbReference type="ARBA" id="ARBA00004141"/>
    </source>
</evidence>
<feature type="transmembrane region" description="Helical" evidence="6">
    <location>
        <begin position="285"/>
        <end position="303"/>
    </location>
</feature>
<dbReference type="GeneID" id="84221305"/>
<feature type="transmembrane region" description="Helical" evidence="6">
    <location>
        <begin position="100"/>
        <end position="120"/>
    </location>
</feature>
<keyword evidence="5 6" id="KW-0472">Membrane</keyword>
<dbReference type="OrthoDB" id="57146at2157"/>
<evidence type="ECO:0000256" key="2">
    <source>
        <dbReference type="ARBA" id="ARBA00008974"/>
    </source>
</evidence>
<dbReference type="EMBL" id="LKBG01000287">
    <property type="protein sequence ID" value="KQB33586.1"/>
    <property type="molecule type" value="Genomic_DNA"/>
</dbReference>
<feature type="transmembrane region" description="Helical" evidence="6">
    <location>
        <begin position="60"/>
        <end position="80"/>
    </location>
</feature>
<dbReference type="Proteomes" id="UP000050320">
    <property type="component" value="Unassembled WGS sequence"/>
</dbReference>
<sequence>MNEDVFDTQVTEKHLEVIGVNPIPKESRTHSPGKIFNFWAMASASATTPLIGLLLAGTGLWNMVLVITIALVIGIIPAGLFSNMGRQIPLSALVVSRKTYGYWTSNGLSLLYTFVNLGWFGVNDATGGEILALLTHSSPVIWFIVIGILQILLVMFGLKWLEYFYRYTSILLIVVYAILTYYLITLFHVNFGALTAQTVPINWGIDINLVLAFSILSWTYKISTATRFAKPETRNEKKWTKIAYFIAAPIGIIVPVFLMGIIGYASNIYAGNWNLAAVSFPVKNTALLLLLGVAAFGASLAVIHTNAMNLYPSTVDLLAGIQPAFKKKQKEKLAQPVSTAILGVFGIILAIAGILTHIETFLNLIADLLFPYTFILIVDWYLNLRKTAKIRDFYTIPKTFSGNFNINAVLATVIGVLINFFGLGMLNPIFNYFPQQVFGSLVAALSYIILFYATNARYKPATEKEPESE</sequence>
<evidence type="ECO:0000256" key="5">
    <source>
        <dbReference type="ARBA" id="ARBA00023136"/>
    </source>
</evidence>
<dbReference type="PATRIC" id="fig|507754.4.peg.1817"/>
<evidence type="ECO:0008006" key="11">
    <source>
        <dbReference type="Google" id="ProtNLM"/>
    </source>
</evidence>
<dbReference type="AlphaFoldDB" id="A0A0P9D9N2"/>
<feature type="transmembrane region" description="Helical" evidence="6">
    <location>
        <begin position="140"/>
        <end position="158"/>
    </location>
</feature>
<evidence type="ECO:0000313" key="7">
    <source>
        <dbReference type="EMBL" id="KPV46238.1"/>
    </source>
</evidence>
<evidence type="ECO:0000256" key="3">
    <source>
        <dbReference type="ARBA" id="ARBA00022692"/>
    </source>
</evidence>
<evidence type="ECO:0000313" key="9">
    <source>
        <dbReference type="Proteomes" id="UP000050320"/>
    </source>
</evidence>
<feature type="transmembrane region" description="Helical" evidence="6">
    <location>
        <begin position="404"/>
        <end position="426"/>
    </location>
</feature>
<feature type="transmembrane region" description="Helical" evidence="6">
    <location>
        <begin position="242"/>
        <end position="265"/>
    </location>
</feature>
<feature type="transmembrane region" description="Helical" evidence="6">
    <location>
        <begin position="201"/>
        <end position="221"/>
    </location>
</feature>
<reference evidence="8 9" key="2">
    <citation type="submission" date="2015-09" db="EMBL/GenBank/DDBJ databases">
        <title>Heavy metals and arsenic resistance mechanisms in polyextremophilic archaea of the family Ferroplasmaceae.</title>
        <authorList>
            <person name="Bulaev A.G."/>
            <person name="Kanygina A.V."/>
        </authorList>
    </citation>
    <scope>NUCLEOTIDE SEQUENCE [LARGE SCALE GENOMIC DNA]</scope>
    <source>
        <strain evidence="8 9">VT</strain>
    </source>
</reference>
<keyword evidence="4 6" id="KW-1133">Transmembrane helix</keyword>
<protein>
    <recommendedName>
        <fullName evidence="11">Allantoin permease</fullName>
    </recommendedName>
</protein>
<dbReference type="InterPro" id="IPR001248">
    <property type="entry name" value="Pur-cyt_permease"/>
</dbReference>
<keyword evidence="3 6" id="KW-0812">Transmembrane</keyword>
<dbReference type="Gene3D" id="1.10.4160.10">
    <property type="entry name" value="Hydantoin permease"/>
    <property type="match status" value="1"/>
</dbReference>
<evidence type="ECO:0000256" key="4">
    <source>
        <dbReference type="ARBA" id="ARBA00022989"/>
    </source>
</evidence>
<dbReference type="GO" id="GO:0015209">
    <property type="term" value="F:cytosine transmembrane transporter activity"/>
    <property type="evidence" value="ECO:0007669"/>
    <property type="project" value="InterPro"/>
</dbReference>
<feature type="transmembrane region" description="Helical" evidence="6">
    <location>
        <begin position="432"/>
        <end position="454"/>
    </location>
</feature>
<comment type="subcellular location">
    <subcellularLocation>
        <location evidence="1">Membrane</location>
        <topology evidence="1">Multi-pass membrane protein</topology>
    </subcellularLocation>
</comment>
<dbReference type="PANTHER" id="PTHR30569:SF0">
    <property type="entry name" value="CYTOSINE PERMEASE"/>
    <property type="match status" value="1"/>
</dbReference>
<comment type="caution">
    <text evidence="7">The sequence shown here is derived from an EMBL/GenBank/DDBJ whole genome shotgun (WGS) entry which is preliminary data.</text>
</comment>
<evidence type="ECO:0000313" key="8">
    <source>
        <dbReference type="EMBL" id="KQB33586.1"/>
    </source>
</evidence>
<proteinExistence type="inferred from homology"/>
<reference evidence="7 10" key="1">
    <citation type="submission" date="2015-09" db="EMBL/GenBank/DDBJ databases">
        <title>Draft genome sequence of Acidiplasma aeolicum DSM 18409.</title>
        <authorList>
            <person name="Hemp J."/>
        </authorList>
    </citation>
    <scope>NUCLEOTIDE SEQUENCE [LARGE SCALE GENOMIC DNA]</scope>
    <source>
        <strain evidence="7 10">V</strain>
    </source>
</reference>
<feature type="transmembrane region" description="Helical" evidence="6">
    <location>
        <begin position="333"/>
        <end position="355"/>
    </location>
</feature>
<dbReference type="RefSeq" id="WP_048102400.1">
    <property type="nucleotide sequence ID" value="NZ_LJCQ01000276.1"/>
</dbReference>
<evidence type="ECO:0000256" key="6">
    <source>
        <dbReference type="SAM" id="Phobius"/>
    </source>
</evidence>
<dbReference type="Pfam" id="PF02133">
    <property type="entry name" value="Transp_cyt_pur"/>
    <property type="match status" value="1"/>
</dbReference>
<evidence type="ECO:0000313" key="10">
    <source>
        <dbReference type="Proteomes" id="UP000050515"/>
    </source>
</evidence>
<dbReference type="InterPro" id="IPR030191">
    <property type="entry name" value="CodB"/>
</dbReference>
<keyword evidence="9" id="KW-1185">Reference proteome</keyword>
<feature type="transmembrane region" description="Helical" evidence="6">
    <location>
        <begin position="361"/>
        <end position="383"/>
    </location>
</feature>
<dbReference type="Proteomes" id="UP000050515">
    <property type="component" value="Unassembled WGS sequence"/>
</dbReference>
<comment type="similarity">
    <text evidence="2">Belongs to the purine-cytosine permease (2.A.39) family.</text>
</comment>
<feature type="transmembrane region" description="Helical" evidence="6">
    <location>
        <begin position="35"/>
        <end position="54"/>
    </location>
</feature>
<dbReference type="GO" id="GO:0005886">
    <property type="term" value="C:plasma membrane"/>
    <property type="evidence" value="ECO:0007669"/>
    <property type="project" value="TreeGrafter"/>
</dbReference>
<gene>
    <name evidence="8" type="ORF">AOG54_06820</name>
    <name evidence="7" type="ORF">SE19_06410</name>
</gene>
<dbReference type="EMBL" id="LJCQ01000276">
    <property type="protein sequence ID" value="KPV46238.1"/>
    <property type="molecule type" value="Genomic_DNA"/>
</dbReference>
<dbReference type="PANTHER" id="PTHR30569">
    <property type="entry name" value="CYTOSINE TRANSPORTER CODB"/>
    <property type="match status" value="1"/>
</dbReference>
<organism evidence="7 10">
    <name type="scientific">Acidiplasma aeolicum</name>
    <dbReference type="NCBI Taxonomy" id="507754"/>
    <lineage>
        <taxon>Archaea</taxon>
        <taxon>Methanobacteriati</taxon>
        <taxon>Thermoplasmatota</taxon>
        <taxon>Thermoplasmata</taxon>
        <taxon>Thermoplasmatales</taxon>
        <taxon>Ferroplasmaceae</taxon>
        <taxon>Acidiplasma</taxon>
    </lineage>
</organism>
<name>A0A0P9D9N2_9ARCH</name>